<reference evidence="2 3" key="1">
    <citation type="submission" date="2014-06" db="EMBL/GenBank/DDBJ databases">
        <authorList>
            <person name="Swart Estienne"/>
        </authorList>
    </citation>
    <scope>NUCLEOTIDE SEQUENCE [LARGE SCALE GENOMIC DNA]</scope>
    <source>
        <strain evidence="2 3">130c</strain>
    </source>
</reference>
<dbReference type="InterPro" id="IPR028988">
    <property type="entry name" value="CEL-III_C_sf"/>
</dbReference>
<evidence type="ECO:0000256" key="1">
    <source>
        <dbReference type="SAM" id="Phobius"/>
    </source>
</evidence>
<name>A0A078A185_STYLE</name>
<accession>A0A078A185</accession>
<evidence type="ECO:0000313" key="2">
    <source>
        <dbReference type="EMBL" id="CDW75612.1"/>
    </source>
</evidence>
<sequence>MNTQTFQRLQSEATKKRSTMLKIVTGMLLGISGTLLFLNIFGSQEQNVSKVMNLATFNQWASYGQCNLFADTGFGGRKIVLYPGYKGNLGNLQPGFNDELSSIQIGSGLRVLFCSNNNCEGNEWSDKFELLGPYNAPFLSVNDWVSYIEVYNYDENVDPRVMIIGGSQFNIDRSGTFPPGQYFSADLKRNGIDIPRYPGGASSIVVPKNLIAYVYKQDYLQGEMKTINGPAQIDLTTYEGGAWNDNIGSMVISKLTFTPIVITGYWYKVIASTDQISASVETTSGISTTKTNSQEIQASLSLGFEVGSELIGQKASISGTVAKAVSRSVDSTLSQSGTYKIQAQCSNPQRVKMSLWQWRMSGIKNGVEVMDMKDNEFICKTGDQSPRCPVGFCQDNECTICKPGTYQ</sequence>
<gene>
    <name evidence="2" type="primary">Contig4574.g4882</name>
    <name evidence="2" type="ORF">STYLEM_4603</name>
</gene>
<dbReference type="InParanoid" id="A0A078A185"/>
<dbReference type="AlphaFoldDB" id="A0A078A185"/>
<dbReference type="Proteomes" id="UP000039865">
    <property type="component" value="Unassembled WGS sequence"/>
</dbReference>
<evidence type="ECO:0000313" key="3">
    <source>
        <dbReference type="Proteomes" id="UP000039865"/>
    </source>
</evidence>
<keyword evidence="1" id="KW-0812">Transmembrane</keyword>
<dbReference type="InterPro" id="IPR011024">
    <property type="entry name" value="G_crystallin-like"/>
</dbReference>
<dbReference type="SUPFAM" id="SSF49695">
    <property type="entry name" value="gamma-Crystallin-like"/>
    <property type="match status" value="1"/>
</dbReference>
<proteinExistence type="predicted"/>
<dbReference type="EMBL" id="CCKQ01004450">
    <property type="protein sequence ID" value="CDW75612.1"/>
    <property type="molecule type" value="Genomic_DNA"/>
</dbReference>
<feature type="transmembrane region" description="Helical" evidence="1">
    <location>
        <begin position="21"/>
        <end position="42"/>
    </location>
</feature>
<keyword evidence="3" id="KW-1185">Reference proteome</keyword>
<keyword evidence="1" id="KW-1133">Transmembrane helix</keyword>
<dbReference type="Gene3D" id="3.30.1750.10">
    <property type="entry name" value="Hemolytic lectin CEL-III, C-terminal domain"/>
    <property type="match status" value="1"/>
</dbReference>
<dbReference type="Gene3D" id="2.60.20.10">
    <property type="entry name" value="Crystallins"/>
    <property type="match status" value="2"/>
</dbReference>
<organism evidence="2 3">
    <name type="scientific">Stylonychia lemnae</name>
    <name type="common">Ciliate</name>
    <dbReference type="NCBI Taxonomy" id="5949"/>
    <lineage>
        <taxon>Eukaryota</taxon>
        <taxon>Sar</taxon>
        <taxon>Alveolata</taxon>
        <taxon>Ciliophora</taxon>
        <taxon>Intramacronucleata</taxon>
        <taxon>Spirotrichea</taxon>
        <taxon>Stichotrichia</taxon>
        <taxon>Sporadotrichida</taxon>
        <taxon>Oxytrichidae</taxon>
        <taxon>Stylonychinae</taxon>
        <taxon>Stylonychia</taxon>
    </lineage>
</organism>
<keyword evidence="1" id="KW-0472">Membrane</keyword>
<protein>
    <submittedName>
        <fullName evidence="2">Uncharacterized protein</fullName>
    </submittedName>
</protein>